<dbReference type="AlphaFoldDB" id="A0A7X3IEB3"/>
<organism evidence="2 3">
    <name type="scientific">Paenibacillus dendrobii</name>
    <dbReference type="NCBI Taxonomy" id="2691084"/>
    <lineage>
        <taxon>Bacteria</taxon>
        <taxon>Bacillati</taxon>
        <taxon>Bacillota</taxon>
        <taxon>Bacilli</taxon>
        <taxon>Bacillales</taxon>
        <taxon>Paenibacillaceae</taxon>
        <taxon>Paenibacillus</taxon>
    </lineage>
</organism>
<dbReference type="GO" id="GO:0016747">
    <property type="term" value="F:acyltransferase activity, transferring groups other than amino-acyl groups"/>
    <property type="evidence" value="ECO:0007669"/>
    <property type="project" value="InterPro"/>
</dbReference>
<evidence type="ECO:0000313" key="2">
    <source>
        <dbReference type="EMBL" id="MWV42333.1"/>
    </source>
</evidence>
<evidence type="ECO:0000313" key="3">
    <source>
        <dbReference type="Proteomes" id="UP000460318"/>
    </source>
</evidence>
<comment type="caution">
    <text evidence="2">The sequence shown here is derived from an EMBL/GenBank/DDBJ whole genome shotgun (WGS) entry which is preliminary data.</text>
</comment>
<accession>A0A7X3IEB3</accession>
<name>A0A7X3IEB3_9BACL</name>
<keyword evidence="2" id="KW-0808">Transferase</keyword>
<dbReference type="CDD" id="cd04301">
    <property type="entry name" value="NAT_SF"/>
    <property type="match status" value="1"/>
</dbReference>
<dbReference type="EMBL" id="WUBI01000001">
    <property type="protein sequence ID" value="MWV42333.1"/>
    <property type="molecule type" value="Genomic_DNA"/>
</dbReference>
<protein>
    <submittedName>
        <fullName evidence="2">GNAT family N-acetyltransferase</fullName>
    </submittedName>
</protein>
<reference evidence="2 3" key="1">
    <citation type="submission" date="2019-12" db="EMBL/GenBank/DDBJ databases">
        <title>Paenibacillus sp. nov., an endophytic bacterium isolated from the stem of Dendrobium.</title>
        <authorList>
            <person name="Zhao R."/>
        </authorList>
    </citation>
    <scope>NUCLEOTIDE SEQUENCE [LARGE SCALE GENOMIC DNA]</scope>
    <source>
        <strain evidence="2 3">HJL G12</strain>
    </source>
</reference>
<sequence>MDFRMDLVPARRKQVISSLMQLYLYDFTLFQNLDVNQDGAFPDYPGLDDYWKKGTGKYPFLMTNGNTPAGFALVDRLIDPAEGDYYMTEFFVMQKYRRSGLGSWAARELFERFQGRWKVTQVKSNTPAQAFWRKVIGTYTDQQFEERINPVLGHISQYFTSQKINTIN</sequence>
<proteinExistence type="predicted"/>
<dbReference type="Gene3D" id="3.40.630.30">
    <property type="match status" value="1"/>
</dbReference>
<dbReference type="Proteomes" id="UP000460318">
    <property type="component" value="Unassembled WGS sequence"/>
</dbReference>
<keyword evidence="3" id="KW-1185">Reference proteome</keyword>
<dbReference type="RefSeq" id="WP_160495944.1">
    <property type="nucleotide sequence ID" value="NZ_WUBI01000001.1"/>
</dbReference>
<dbReference type="Pfam" id="PF00583">
    <property type="entry name" value="Acetyltransf_1"/>
    <property type="match status" value="1"/>
</dbReference>
<dbReference type="SUPFAM" id="SSF55729">
    <property type="entry name" value="Acyl-CoA N-acyltransferases (Nat)"/>
    <property type="match status" value="1"/>
</dbReference>
<gene>
    <name evidence="2" type="ORF">GRF59_01705</name>
</gene>
<dbReference type="PROSITE" id="PS51186">
    <property type="entry name" value="GNAT"/>
    <property type="match status" value="1"/>
</dbReference>
<evidence type="ECO:0000259" key="1">
    <source>
        <dbReference type="PROSITE" id="PS51186"/>
    </source>
</evidence>
<feature type="domain" description="N-acetyltransferase" evidence="1">
    <location>
        <begin position="5"/>
        <end position="165"/>
    </location>
</feature>
<dbReference type="InterPro" id="IPR016181">
    <property type="entry name" value="Acyl_CoA_acyltransferase"/>
</dbReference>
<dbReference type="InterPro" id="IPR000182">
    <property type="entry name" value="GNAT_dom"/>
</dbReference>